<gene>
    <name evidence="4" type="ORF">AWY79_09585</name>
    <name evidence="5" type="ORF">EDC59_10329</name>
</gene>
<reference evidence="4 6" key="1">
    <citation type="journal article" date="2016" name="Front. Microbiol.">
        <title>Genome Sequence of the Piezophilic, Mesophilic Sulfate-Reducing Bacterium Desulfovibrio indicus J2T.</title>
        <authorList>
            <person name="Cao J."/>
            <person name="Maignien L."/>
            <person name="Shao Z."/>
            <person name="Alain K."/>
            <person name="Jebbar M."/>
        </authorList>
    </citation>
    <scope>NUCLEOTIDE SEQUENCE [LARGE SCALE GENOMIC DNA]</scope>
    <source>
        <strain evidence="4 6">J2</strain>
    </source>
</reference>
<dbReference type="EMBL" id="CP014206">
    <property type="protein sequence ID" value="AMK11348.1"/>
    <property type="molecule type" value="Genomic_DNA"/>
</dbReference>
<dbReference type="SUPFAM" id="SSF49764">
    <property type="entry name" value="HSP20-like chaperones"/>
    <property type="match status" value="1"/>
</dbReference>
<dbReference type="InterPro" id="IPR002068">
    <property type="entry name" value="A-crystallin/Hsp20_dom"/>
</dbReference>
<sequence>MLSKYSPAKNLTGFVNHGPFDIASFFEEFWRDSLDGMNTRRHEGLFPAVEISENDDHVMLTAELPGVDPSDVEITLENGLLTIKGEKKFEGDAKENRYHRSERSYGSFTRAFRLPPSVAEGDVSASFDKGVLTISLPKPEKFKARKIEINTTPAIEAKESKKQ</sequence>
<dbReference type="Pfam" id="PF00011">
    <property type="entry name" value="HSP20"/>
    <property type="match status" value="1"/>
</dbReference>
<dbReference type="RefSeq" id="WP_066802885.1">
    <property type="nucleotide sequence ID" value="NZ_CP014206.1"/>
</dbReference>
<evidence type="ECO:0000313" key="5">
    <source>
        <dbReference type="EMBL" id="TDT89735.1"/>
    </source>
</evidence>
<dbReference type="OrthoDB" id="9811615at2"/>
<evidence type="ECO:0000256" key="2">
    <source>
        <dbReference type="RuleBase" id="RU003616"/>
    </source>
</evidence>
<name>A0A126QNT6_9BACT</name>
<accession>A0A126QNT6</accession>
<evidence type="ECO:0000256" key="1">
    <source>
        <dbReference type="PROSITE-ProRule" id="PRU00285"/>
    </source>
</evidence>
<evidence type="ECO:0000259" key="3">
    <source>
        <dbReference type="PROSITE" id="PS01031"/>
    </source>
</evidence>
<keyword evidence="6" id="KW-1185">Reference proteome</keyword>
<organism evidence="5 7">
    <name type="scientific">Pseudodesulfovibrio indicus</name>
    <dbReference type="NCBI Taxonomy" id="1716143"/>
    <lineage>
        <taxon>Bacteria</taxon>
        <taxon>Pseudomonadati</taxon>
        <taxon>Thermodesulfobacteriota</taxon>
        <taxon>Desulfovibrionia</taxon>
        <taxon>Desulfovibrionales</taxon>
        <taxon>Desulfovibrionaceae</taxon>
    </lineage>
</organism>
<dbReference type="EMBL" id="SOBK01000003">
    <property type="protein sequence ID" value="TDT89735.1"/>
    <property type="molecule type" value="Genomic_DNA"/>
</dbReference>
<dbReference type="Proteomes" id="UP000055611">
    <property type="component" value="Chromosome"/>
</dbReference>
<comment type="similarity">
    <text evidence="1 2">Belongs to the small heat shock protein (HSP20) family.</text>
</comment>
<proteinExistence type="inferred from homology"/>
<evidence type="ECO:0000313" key="4">
    <source>
        <dbReference type="EMBL" id="AMK11348.1"/>
    </source>
</evidence>
<dbReference type="PROSITE" id="PS01031">
    <property type="entry name" value="SHSP"/>
    <property type="match status" value="1"/>
</dbReference>
<dbReference type="InterPro" id="IPR008978">
    <property type="entry name" value="HSP20-like_chaperone"/>
</dbReference>
<dbReference type="Proteomes" id="UP000295506">
    <property type="component" value="Unassembled WGS sequence"/>
</dbReference>
<reference evidence="5 7" key="2">
    <citation type="submission" date="2019-03" db="EMBL/GenBank/DDBJ databases">
        <title>Genomic Encyclopedia of Type Strains, Phase IV (KMG-IV): sequencing the most valuable type-strain genomes for metagenomic binning, comparative biology and taxonomic classification.</title>
        <authorList>
            <person name="Goeker M."/>
        </authorList>
    </citation>
    <scope>NUCLEOTIDE SEQUENCE [LARGE SCALE GENOMIC DNA]</scope>
    <source>
        <strain evidence="5 7">DSM 101483</strain>
    </source>
</reference>
<dbReference type="Gene3D" id="2.60.40.790">
    <property type="match status" value="1"/>
</dbReference>
<dbReference type="KEGG" id="dej:AWY79_09585"/>
<dbReference type="CDD" id="cd06464">
    <property type="entry name" value="ACD_sHsps-like"/>
    <property type="match status" value="1"/>
</dbReference>
<feature type="domain" description="SHSP" evidence="3">
    <location>
        <begin position="40"/>
        <end position="152"/>
    </location>
</feature>
<evidence type="ECO:0000313" key="6">
    <source>
        <dbReference type="Proteomes" id="UP000055611"/>
    </source>
</evidence>
<dbReference type="InterPro" id="IPR031107">
    <property type="entry name" value="Small_HSP"/>
</dbReference>
<evidence type="ECO:0000313" key="7">
    <source>
        <dbReference type="Proteomes" id="UP000295506"/>
    </source>
</evidence>
<dbReference type="AlphaFoldDB" id="A0A126QNT6"/>
<dbReference type="PANTHER" id="PTHR11527">
    <property type="entry name" value="HEAT-SHOCK PROTEIN 20 FAMILY MEMBER"/>
    <property type="match status" value="1"/>
</dbReference>
<protein>
    <submittedName>
        <fullName evidence="5">HSP20 family protein</fullName>
    </submittedName>
</protein>